<proteinExistence type="predicted"/>
<feature type="transmembrane region" description="Helical" evidence="1">
    <location>
        <begin position="20"/>
        <end position="37"/>
    </location>
</feature>
<organism evidence="2 3">
    <name type="scientific">Carsonella ruddii</name>
    <dbReference type="NCBI Taxonomy" id="114186"/>
    <lineage>
        <taxon>Bacteria</taxon>
        <taxon>Pseudomonadati</taxon>
        <taxon>Pseudomonadota</taxon>
        <taxon>Gammaproteobacteria</taxon>
        <taxon>Oceanospirillales</taxon>
        <taxon>Halomonadaceae</taxon>
        <taxon>Zymobacter group</taxon>
        <taxon>Candidatus Carsonella</taxon>
    </lineage>
</organism>
<gene>
    <name evidence="2" type="ORF">BW244_0032</name>
</gene>
<keyword evidence="1" id="KW-0472">Membrane</keyword>
<keyword evidence="1" id="KW-0812">Transmembrane</keyword>
<evidence type="ECO:0000313" key="2">
    <source>
        <dbReference type="EMBL" id="AQU89450.1"/>
    </source>
</evidence>
<dbReference type="Proteomes" id="UP000189666">
    <property type="component" value="Chromosome"/>
</dbReference>
<name>A0A1U9RRC1_CARRU</name>
<protein>
    <submittedName>
        <fullName evidence="2">Uncharacterized protein</fullName>
    </submittedName>
</protein>
<dbReference type="RefSeq" id="WP_211118539.1">
    <property type="nucleotide sequence ID" value="NZ_CP019943.1"/>
</dbReference>
<keyword evidence="1" id="KW-1133">Transmembrane helix</keyword>
<feature type="transmembrane region" description="Helical" evidence="1">
    <location>
        <begin position="164"/>
        <end position="184"/>
    </location>
</feature>
<evidence type="ECO:0000256" key="1">
    <source>
        <dbReference type="SAM" id="Phobius"/>
    </source>
</evidence>
<dbReference type="AlphaFoldDB" id="A0A1U9RRC1"/>
<feature type="transmembrane region" description="Helical" evidence="1">
    <location>
        <begin position="125"/>
        <end position="152"/>
    </location>
</feature>
<reference evidence="2 3" key="1">
    <citation type="submission" date="2017-02" db="EMBL/GenBank/DDBJ databases">
        <title>Complete Genome of Candidatus Carsonella ruddii strain BC, a Nutritional Endosymbiont of Bactericera cockerelli.</title>
        <authorList>
            <person name="Riley A.B."/>
            <person name="Kim D.H."/>
            <person name="Hansen A.K."/>
        </authorList>
    </citation>
    <scope>NUCLEOTIDE SEQUENCE [LARGE SCALE GENOMIC DNA]</scope>
    <source>
        <strain evidence="2 3">BC</strain>
    </source>
</reference>
<feature type="transmembrane region" description="Helical" evidence="1">
    <location>
        <begin position="72"/>
        <end position="93"/>
    </location>
</feature>
<sequence>MKKKMKKLLIIKKEISISTLFFKNLILEVCNIVIFLIEKTFKNLKILFSVSFLKNLFLILKEKKNKIKQYIYLLTILLFILIINTVLCTINYYDLFKSKKKIFFKNNKILFLITKKSFFFLLENLYVLFSFIISFFLFCLNKFLILLYYKYIRFLFFFKKIKKNLNFIILYFLNVLLFIFNKIFSNIKFLLLLSEKKMCNFLINYFKNEFL</sequence>
<evidence type="ECO:0000313" key="3">
    <source>
        <dbReference type="Proteomes" id="UP000189666"/>
    </source>
</evidence>
<accession>A0A1U9RRC1</accession>
<dbReference type="EMBL" id="CP019943">
    <property type="protein sequence ID" value="AQU89450.1"/>
    <property type="molecule type" value="Genomic_DNA"/>
</dbReference>